<proteinExistence type="predicted"/>
<protein>
    <submittedName>
        <fullName evidence="1">Uncharacterized protein</fullName>
    </submittedName>
</protein>
<accession>A0A3Q9MPY4</accession>
<reference evidence="1" key="1">
    <citation type="submission" date="2018-12" db="EMBL/GenBank/DDBJ databases">
        <title>Complete genome sequences of twenty non-typhoidal Salmonella isolates from Rwanda.</title>
        <authorList>
            <person name="Byukusenge M."/>
            <person name="Li L."/>
            <person name="Subhashinie K."/>
            <person name="Nzayirambaho M."/>
            <person name="Kuchipudi S.V."/>
            <person name="Jayarao B.M."/>
        </authorList>
    </citation>
    <scope>NUCLEOTIDE SEQUENCE</scope>
    <source>
        <strain evidence="1">RSE21</strain>
        <plasmid evidence="1">pRSE21</plasmid>
    </source>
</reference>
<gene>
    <name evidence="1" type="ORF">ELZ88_24785</name>
</gene>
<evidence type="ECO:0000313" key="1">
    <source>
        <dbReference type="EMBL" id="AZT39737.1"/>
    </source>
</evidence>
<sequence>MVDVLRRHFRQVNDDAVVGAQALKRLPGGTERADDGQIPRHSVIRVAVAVMQQVMGRGVVTKQAVAIRLVMGQFQVRGVRLAGFVAPDLLAG</sequence>
<name>A0A3Q9MPY4_SALET</name>
<dbReference type="AlphaFoldDB" id="A0A3Q9MPY4"/>
<organism evidence="1">
    <name type="scientific">Salmonella enterica subsp. enterica serovar Karamoja</name>
    <dbReference type="NCBI Taxonomy" id="2500153"/>
    <lineage>
        <taxon>Bacteria</taxon>
        <taxon>Pseudomonadati</taxon>
        <taxon>Pseudomonadota</taxon>
        <taxon>Gammaproteobacteria</taxon>
        <taxon>Enterobacterales</taxon>
        <taxon>Enterobacteriaceae</taxon>
        <taxon>Salmonella</taxon>
    </lineage>
</organism>
<geneLocation type="plasmid" evidence="1">
    <name>pRSE21</name>
</geneLocation>
<dbReference type="EMBL" id="CP034710">
    <property type="protein sequence ID" value="AZT39737.1"/>
    <property type="molecule type" value="Genomic_DNA"/>
</dbReference>
<keyword evidence="1" id="KW-0614">Plasmid</keyword>